<dbReference type="Proteomes" id="UP000242951">
    <property type="component" value="Unassembled WGS sequence"/>
</dbReference>
<sequence>MVSYEFTSNIRPRGLVLLDLASVGLATALLTRLAGCQDVPVARQRFAELIAPRAARVVPASGASATAASPASTLRPQRPKPLPRWDDPRPINPHDADGYSLHM</sequence>
<evidence type="ECO:0000256" key="1">
    <source>
        <dbReference type="SAM" id="MobiDB-lite"/>
    </source>
</evidence>
<protein>
    <submittedName>
        <fullName evidence="2">Uncharacterized protein</fullName>
    </submittedName>
</protein>
<evidence type="ECO:0000313" key="3">
    <source>
        <dbReference type="Proteomes" id="UP000242951"/>
    </source>
</evidence>
<keyword evidence="3" id="KW-1185">Reference proteome</keyword>
<accession>A0ABR5HPI3</accession>
<dbReference type="EMBL" id="LELG01000001">
    <property type="protein sequence ID" value="KMQ81297.1"/>
    <property type="molecule type" value="Genomic_DNA"/>
</dbReference>
<gene>
    <name evidence="2" type="ORF">BPMI_01907c</name>
</gene>
<comment type="caution">
    <text evidence="2">The sequence shown here is derived from an EMBL/GenBank/DDBJ whole genome shotgun (WGS) entry which is preliminary data.</text>
</comment>
<name>A0ABR5HPI3_9BURK</name>
<proteinExistence type="predicted"/>
<evidence type="ECO:0000313" key="2">
    <source>
        <dbReference type="EMBL" id="KMQ81297.1"/>
    </source>
</evidence>
<feature type="compositionally biased region" description="Basic and acidic residues" evidence="1">
    <location>
        <begin position="83"/>
        <end position="97"/>
    </location>
</feature>
<feature type="region of interest" description="Disordered" evidence="1">
    <location>
        <begin position="57"/>
        <end position="103"/>
    </location>
</feature>
<organism evidence="2 3">
    <name type="scientific">Candidatus Burkholderia pumila</name>
    <dbReference type="NCBI Taxonomy" id="1090375"/>
    <lineage>
        <taxon>Bacteria</taxon>
        <taxon>Pseudomonadati</taxon>
        <taxon>Pseudomonadota</taxon>
        <taxon>Betaproteobacteria</taxon>
        <taxon>Burkholderiales</taxon>
        <taxon>Burkholderiaceae</taxon>
        <taxon>Burkholderia</taxon>
    </lineage>
</organism>
<feature type="compositionally biased region" description="Low complexity" evidence="1">
    <location>
        <begin position="59"/>
        <end position="73"/>
    </location>
</feature>
<reference evidence="2 3" key="1">
    <citation type="submission" date="2015-06" db="EMBL/GenBank/DDBJ databases">
        <title>Comparative genomics of Burkholderia leaf nodule symbionts.</title>
        <authorList>
            <person name="Carlier A."/>
            <person name="Eberl L."/>
            <person name="Pinto-Carbo M."/>
        </authorList>
    </citation>
    <scope>NUCLEOTIDE SEQUENCE [LARGE SCALE GENOMIC DNA]</scope>
    <source>
        <strain evidence="2 3">UZHbot3</strain>
    </source>
</reference>